<comment type="caution">
    <text evidence="2">The sequence shown here is derived from an EMBL/GenBank/DDBJ whole genome shotgun (WGS) entry which is preliminary data.</text>
</comment>
<dbReference type="Proteomes" id="UP000231990">
    <property type="component" value="Unassembled WGS sequence"/>
</dbReference>
<dbReference type="EMBL" id="NPDY01000001">
    <property type="protein sequence ID" value="PJZ71331.1"/>
    <property type="molecule type" value="Genomic_DNA"/>
</dbReference>
<protein>
    <submittedName>
        <fullName evidence="2">Uncharacterized protein</fullName>
    </submittedName>
</protein>
<accession>A0A2M9ZS61</accession>
<evidence type="ECO:0000313" key="3">
    <source>
        <dbReference type="Proteomes" id="UP000231962"/>
    </source>
</evidence>
<gene>
    <name evidence="1" type="ORF">CH360_02170</name>
    <name evidence="2" type="ORF">CH373_02170</name>
</gene>
<sequence length="67" mass="7682">MTLEKASIQRLAEITHKYGNFFPWIRHITANERLSSNFKVLKEQIVPKIMAGISDPICLANDINQNL</sequence>
<dbReference type="Proteomes" id="UP000231962">
    <property type="component" value="Unassembled WGS sequence"/>
</dbReference>
<evidence type="ECO:0000313" key="1">
    <source>
        <dbReference type="EMBL" id="PJZ71331.1"/>
    </source>
</evidence>
<evidence type="ECO:0000313" key="4">
    <source>
        <dbReference type="Proteomes" id="UP000231990"/>
    </source>
</evidence>
<dbReference type="EMBL" id="NPDZ01000001">
    <property type="protein sequence ID" value="PJZ74865.1"/>
    <property type="molecule type" value="Genomic_DNA"/>
</dbReference>
<keyword evidence="3" id="KW-1185">Reference proteome</keyword>
<evidence type="ECO:0000313" key="2">
    <source>
        <dbReference type="EMBL" id="PJZ74865.1"/>
    </source>
</evidence>
<proteinExistence type="predicted"/>
<dbReference type="AlphaFoldDB" id="A0A2M9ZS61"/>
<name>A0A2M9ZS61_9LEPT</name>
<reference evidence="3 4" key="1">
    <citation type="submission" date="2017-07" db="EMBL/GenBank/DDBJ databases">
        <title>Leptospira spp. isolated from tropical soils.</title>
        <authorList>
            <person name="Thibeaux R."/>
            <person name="Iraola G."/>
            <person name="Ferres I."/>
            <person name="Bierque E."/>
            <person name="Girault D."/>
            <person name="Soupe-Gilbert M.-E."/>
            <person name="Picardeau M."/>
            <person name="Goarant C."/>
        </authorList>
    </citation>
    <scope>NUCLEOTIDE SEQUENCE [LARGE SCALE GENOMIC DNA]</scope>
    <source>
        <strain evidence="2 4">FH1-B-B1</strain>
        <strain evidence="1 3">FH1-B-C1</strain>
    </source>
</reference>
<organism evidence="2 4">
    <name type="scientific">Leptospira perolatii</name>
    <dbReference type="NCBI Taxonomy" id="2023191"/>
    <lineage>
        <taxon>Bacteria</taxon>
        <taxon>Pseudomonadati</taxon>
        <taxon>Spirochaetota</taxon>
        <taxon>Spirochaetia</taxon>
        <taxon>Leptospirales</taxon>
        <taxon>Leptospiraceae</taxon>
        <taxon>Leptospira</taxon>
    </lineage>
</organism>